<keyword evidence="2" id="KW-0269">Exonuclease</keyword>
<accession>A0A833H3H6</accession>
<evidence type="ECO:0000313" key="2">
    <source>
        <dbReference type="EMBL" id="KAB2933951.1"/>
    </source>
</evidence>
<dbReference type="SUPFAM" id="SSF56219">
    <property type="entry name" value="DNase I-like"/>
    <property type="match status" value="1"/>
</dbReference>
<gene>
    <name evidence="2" type="ORF">F9K24_05655</name>
</gene>
<proteinExistence type="predicted"/>
<dbReference type="InterPro" id="IPR051916">
    <property type="entry name" value="GPI-anchor_lipid_remodeler"/>
</dbReference>
<dbReference type="PANTHER" id="PTHR14859:SF1">
    <property type="entry name" value="PGAP2-INTERACTING PROTEIN"/>
    <property type="match status" value="1"/>
</dbReference>
<organism evidence="2 3">
    <name type="scientific">Leptonema illini</name>
    <dbReference type="NCBI Taxonomy" id="183"/>
    <lineage>
        <taxon>Bacteria</taxon>
        <taxon>Pseudomonadati</taxon>
        <taxon>Spirochaetota</taxon>
        <taxon>Spirochaetia</taxon>
        <taxon>Leptospirales</taxon>
        <taxon>Leptospiraceae</taxon>
        <taxon>Leptonema</taxon>
    </lineage>
</organism>
<feature type="domain" description="Endonuclease/exonuclease/phosphatase" evidence="1">
    <location>
        <begin position="55"/>
        <end position="350"/>
    </location>
</feature>
<dbReference type="GO" id="GO:0004527">
    <property type="term" value="F:exonuclease activity"/>
    <property type="evidence" value="ECO:0007669"/>
    <property type="project" value="UniProtKB-KW"/>
</dbReference>
<sequence length="360" mass="40725">MKRIALSIISFLLILFAGLYTWARLTTLHPAETQEETVSCAADAPQWDGRPLKVMSWNVQYMAGKSYVFFYDLPDGSGPDERPSHEEIEKTTLEVARIINDERPDVILLQELDDGASKTDYRDQLADVLGLLTDRYPCHASAFYMKSTFTPHPHIRGATGMKLSTISRYQMSKAIRHQLPTIPDNFVVKLFNFKRAVLEVRIPTTGKEAKKEAAFLNTHTDAFAQGTTTMQDQIDRIHGILSDLKAQGIPFVIGGDFNLLPPDFARTELHPSVQVYYNDETEIAPLFRDFAPGATIEQLTGKDRAKYFTAYPNNPIASGPDRTIDYLFYDGLKMNRYYVRQHDTLKISDHLPLVGEFALP</sequence>
<evidence type="ECO:0000259" key="1">
    <source>
        <dbReference type="Pfam" id="PF03372"/>
    </source>
</evidence>
<dbReference type="AlphaFoldDB" id="A0A833H3H6"/>
<reference evidence="2 3" key="1">
    <citation type="submission" date="2019-10" db="EMBL/GenBank/DDBJ databases">
        <title>Extracellular Electron Transfer in a Candidatus Methanoperedens spp. Enrichment Culture.</title>
        <authorList>
            <person name="Berger S."/>
            <person name="Rangel Shaw D."/>
            <person name="Berben T."/>
            <person name="In 'T Zandt M."/>
            <person name="Frank J."/>
            <person name="Reimann J."/>
            <person name="Jetten M.S.M."/>
            <person name="Welte C.U."/>
        </authorList>
    </citation>
    <scope>NUCLEOTIDE SEQUENCE [LARGE SCALE GENOMIC DNA]</scope>
    <source>
        <strain evidence="2">SB12</strain>
    </source>
</reference>
<dbReference type="GO" id="GO:0004519">
    <property type="term" value="F:endonuclease activity"/>
    <property type="evidence" value="ECO:0007669"/>
    <property type="project" value="UniProtKB-KW"/>
</dbReference>
<name>A0A833H3H6_9LEPT</name>
<dbReference type="GO" id="GO:0006506">
    <property type="term" value="P:GPI anchor biosynthetic process"/>
    <property type="evidence" value="ECO:0007669"/>
    <property type="project" value="TreeGrafter"/>
</dbReference>
<comment type="caution">
    <text evidence="2">The sequence shown here is derived from an EMBL/GenBank/DDBJ whole genome shotgun (WGS) entry which is preliminary data.</text>
</comment>
<dbReference type="GO" id="GO:0016020">
    <property type="term" value="C:membrane"/>
    <property type="evidence" value="ECO:0007669"/>
    <property type="project" value="GOC"/>
</dbReference>
<dbReference type="Pfam" id="PF03372">
    <property type="entry name" value="Exo_endo_phos"/>
    <property type="match status" value="1"/>
</dbReference>
<evidence type="ECO:0000313" key="3">
    <source>
        <dbReference type="Proteomes" id="UP000460298"/>
    </source>
</evidence>
<dbReference type="InterPro" id="IPR005135">
    <property type="entry name" value="Endo/exonuclease/phosphatase"/>
</dbReference>
<dbReference type="Gene3D" id="3.60.10.10">
    <property type="entry name" value="Endonuclease/exonuclease/phosphatase"/>
    <property type="match status" value="1"/>
</dbReference>
<dbReference type="PANTHER" id="PTHR14859">
    <property type="entry name" value="CALCOFLUOR WHITE HYPERSENSITIVE PROTEIN PRECURSOR"/>
    <property type="match status" value="1"/>
</dbReference>
<dbReference type="InterPro" id="IPR036691">
    <property type="entry name" value="Endo/exonu/phosph_ase_sf"/>
</dbReference>
<dbReference type="EMBL" id="WBUI01000004">
    <property type="protein sequence ID" value="KAB2933951.1"/>
    <property type="molecule type" value="Genomic_DNA"/>
</dbReference>
<keyword evidence="2" id="KW-0540">Nuclease</keyword>
<keyword evidence="2" id="KW-0255">Endonuclease</keyword>
<protein>
    <submittedName>
        <fullName evidence="2">Endonuclease/exonuclease/phosphatase family protein</fullName>
    </submittedName>
</protein>
<dbReference type="Proteomes" id="UP000460298">
    <property type="component" value="Unassembled WGS sequence"/>
</dbReference>
<keyword evidence="2" id="KW-0378">Hydrolase</keyword>